<dbReference type="OrthoDB" id="5988393at2759"/>
<dbReference type="PANTHER" id="PTHR47018:SF1">
    <property type="entry name" value="TESMIN_TSO1-LIKE CXC DOMAIN-CONTAINING PROTEIN"/>
    <property type="match status" value="1"/>
</dbReference>
<name>A0A6S7HQ53_PARCT</name>
<dbReference type="PANTHER" id="PTHR47018">
    <property type="entry name" value="CXC DOMAIN-CONTAINING PROTEIN-RELATED"/>
    <property type="match status" value="1"/>
</dbReference>
<gene>
    <name evidence="1" type="ORF">PACLA_8A009499</name>
</gene>
<proteinExistence type="predicted"/>
<protein>
    <submittedName>
        <fullName evidence="1">Uncharacterized protein</fullName>
    </submittedName>
</protein>
<evidence type="ECO:0000313" key="2">
    <source>
        <dbReference type="Proteomes" id="UP001152795"/>
    </source>
</evidence>
<reference evidence="1" key="1">
    <citation type="submission" date="2020-04" db="EMBL/GenBank/DDBJ databases">
        <authorList>
            <person name="Alioto T."/>
            <person name="Alioto T."/>
            <person name="Gomez Garrido J."/>
        </authorList>
    </citation>
    <scope>NUCLEOTIDE SEQUENCE</scope>
    <source>
        <strain evidence="1">A484AB</strain>
    </source>
</reference>
<dbReference type="AlphaFoldDB" id="A0A6S7HQ53"/>
<keyword evidence="2" id="KW-1185">Reference proteome</keyword>
<dbReference type="Proteomes" id="UP001152795">
    <property type="component" value="Unassembled WGS sequence"/>
</dbReference>
<accession>A0A6S7HQ53</accession>
<evidence type="ECO:0000313" key="1">
    <source>
        <dbReference type="EMBL" id="CAB4006549.1"/>
    </source>
</evidence>
<organism evidence="1 2">
    <name type="scientific">Paramuricea clavata</name>
    <name type="common">Red gorgonian</name>
    <name type="synonym">Violescent sea-whip</name>
    <dbReference type="NCBI Taxonomy" id="317549"/>
    <lineage>
        <taxon>Eukaryota</taxon>
        <taxon>Metazoa</taxon>
        <taxon>Cnidaria</taxon>
        <taxon>Anthozoa</taxon>
        <taxon>Octocorallia</taxon>
        <taxon>Malacalcyonacea</taxon>
        <taxon>Plexauridae</taxon>
        <taxon>Paramuricea</taxon>
    </lineage>
</organism>
<comment type="caution">
    <text evidence="1">The sequence shown here is derived from an EMBL/GenBank/DDBJ whole genome shotgun (WGS) entry which is preliminary data.</text>
</comment>
<sequence>MFADDTNISYAANTIAELENVINSELKKLKSWLEANKLSLNIAKTEFMIIGSRQQVSEEPLQCPADSKRQEIGAGYKNLAGNLEKFANLGCMPREISLSRLNEGGGIAATLIKNNDQWHRSCYALFNSTKLKRAEKRKKKQPLGGEKFTRSNANAYTKDTSPSCFLCKSDDQPLHCVSTLGVDARVCECASLLNDEKLLAKFGGGDLIALEARYHAKCLVMLYRNAEYAKRNNVPESEMPRRHNGIALAQLVTFIEETQSTGKELPTFKLADLAQMYTDCLQQLGYECTTRVNTSRLKECLLCQILDLQAYVKGCNVFFVFTKDVGNALHKLHKDDLDDEAIHLVKTASIVRKDIHANKYSFNGSFEQNCQSSSVPTSLLSLITMILYGPNIINIGVSVHRGICTRIDQEP</sequence>
<dbReference type="EMBL" id="CACRXK020005538">
    <property type="protein sequence ID" value="CAB4006549.1"/>
    <property type="molecule type" value="Genomic_DNA"/>
</dbReference>